<comment type="caution">
    <text evidence="1">The sequence shown here is derived from an EMBL/GenBank/DDBJ whole genome shotgun (WGS) entry which is preliminary data.</text>
</comment>
<accession>A0ABS5NNR5</accession>
<dbReference type="RefSeq" id="WP_212555830.1">
    <property type="nucleotide sequence ID" value="NZ_JAGXOE010000830.1"/>
</dbReference>
<reference evidence="1 2" key="1">
    <citation type="submission" date="2021-04" db="EMBL/GenBank/DDBJ databases">
        <title>Whole genome sequence analysis of a thiophenic sulfur metabolizing bacteria.</title>
        <authorList>
            <person name="Akhtar N."/>
            <person name="Akram J."/>
            <person name="Aslam A."/>
        </authorList>
    </citation>
    <scope>NUCLEOTIDE SEQUENCE [LARGE SCALE GENOMIC DNA]</scope>
    <source>
        <strain evidence="1 2">3OW</strain>
    </source>
</reference>
<feature type="non-terminal residue" evidence="1">
    <location>
        <position position="76"/>
    </location>
</feature>
<evidence type="ECO:0008006" key="3">
    <source>
        <dbReference type="Google" id="ProtNLM"/>
    </source>
</evidence>
<dbReference type="Proteomes" id="UP000676853">
    <property type="component" value="Unassembled WGS sequence"/>
</dbReference>
<keyword evidence="2" id="KW-1185">Reference proteome</keyword>
<evidence type="ECO:0000313" key="2">
    <source>
        <dbReference type="Proteomes" id="UP000676853"/>
    </source>
</evidence>
<evidence type="ECO:0000313" key="1">
    <source>
        <dbReference type="EMBL" id="MBS4105053.1"/>
    </source>
</evidence>
<organism evidence="1 2">
    <name type="scientific">Tsukamurella paurometabola</name>
    <name type="common">Corynebacterium paurometabolum</name>
    <dbReference type="NCBI Taxonomy" id="2061"/>
    <lineage>
        <taxon>Bacteria</taxon>
        <taxon>Bacillati</taxon>
        <taxon>Actinomycetota</taxon>
        <taxon>Actinomycetes</taxon>
        <taxon>Mycobacteriales</taxon>
        <taxon>Tsukamurellaceae</taxon>
        <taxon>Tsukamurella</taxon>
    </lineage>
</organism>
<sequence>MTRRDDRTIVMDYNVEGAPGVEVDAVAVLGVLEYLHDPLSFMRGLNARRAVVSYCVTDAPEPLEPRKAHAWVNSFA</sequence>
<name>A0ABS5NNR5_TSUPA</name>
<gene>
    <name evidence="1" type="ORF">KFZ73_27940</name>
</gene>
<proteinExistence type="predicted"/>
<dbReference type="EMBL" id="JAGXOE010000830">
    <property type="protein sequence ID" value="MBS4105053.1"/>
    <property type="molecule type" value="Genomic_DNA"/>
</dbReference>
<protein>
    <recommendedName>
        <fullName evidence="3">Methyltransferase type 11</fullName>
    </recommendedName>
</protein>